<keyword evidence="2" id="KW-1185">Reference proteome</keyword>
<dbReference type="Proteomes" id="UP001165293">
    <property type="component" value="Unassembled WGS sequence"/>
</dbReference>
<comment type="caution">
    <text evidence="1">The sequence shown here is derived from an EMBL/GenBank/DDBJ whole genome shotgun (WGS) entry which is preliminary data.</text>
</comment>
<dbReference type="RefSeq" id="WP_230527032.1">
    <property type="nucleotide sequence ID" value="NZ_JAJGAK010000002.1"/>
</dbReference>
<sequence length="75" mass="8350">MRRTRSRANIVPHASALQRLYDDGARLALVTSNGTDNCRRILGEDVMARFAHVECGASILGQKQGSEHHFDEMVL</sequence>
<evidence type="ECO:0000313" key="2">
    <source>
        <dbReference type="Proteomes" id="UP001165293"/>
    </source>
</evidence>
<gene>
    <name evidence="1" type="ORF">LK996_10005</name>
</gene>
<evidence type="ECO:0000313" key="1">
    <source>
        <dbReference type="EMBL" id="MCC8363405.1"/>
    </source>
</evidence>
<accession>A0ABS8JIR5</accession>
<proteinExistence type="predicted"/>
<organism evidence="1 2">
    <name type="scientific">Noviluteimonas lactosilytica</name>
    <dbReference type="NCBI Taxonomy" id="2888523"/>
    <lineage>
        <taxon>Bacteria</taxon>
        <taxon>Pseudomonadati</taxon>
        <taxon>Pseudomonadota</taxon>
        <taxon>Gammaproteobacteria</taxon>
        <taxon>Lysobacterales</taxon>
        <taxon>Lysobacteraceae</taxon>
        <taxon>Noviluteimonas</taxon>
    </lineage>
</organism>
<name>A0ABS8JIR5_9GAMM</name>
<protein>
    <submittedName>
        <fullName evidence="1">Uncharacterized protein</fullName>
    </submittedName>
</protein>
<reference evidence="1" key="1">
    <citation type="submission" date="2021-10" db="EMBL/GenBank/DDBJ databases">
        <authorList>
            <person name="Lyu M."/>
            <person name="Wang X."/>
            <person name="Meng X."/>
            <person name="Xu K."/>
        </authorList>
    </citation>
    <scope>NUCLEOTIDE SEQUENCE</scope>
    <source>
        <strain evidence="1">A6</strain>
    </source>
</reference>
<dbReference type="EMBL" id="JAJGAK010000002">
    <property type="protein sequence ID" value="MCC8363405.1"/>
    <property type="molecule type" value="Genomic_DNA"/>
</dbReference>